<evidence type="ECO:0000256" key="1">
    <source>
        <dbReference type="SAM" id="Phobius"/>
    </source>
</evidence>
<keyword evidence="1" id="KW-0812">Transmembrane</keyword>
<evidence type="ECO:0000313" key="3">
    <source>
        <dbReference type="EMBL" id="MDQ0316341.1"/>
    </source>
</evidence>
<dbReference type="InterPro" id="IPR014546">
    <property type="entry name" value="UCP028440_lipidA_biosyn"/>
</dbReference>
<protein>
    <submittedName>
        <fullName evidence="3">Lipid-A-disaccharide synthase-like uncharacterized protein</fullName>
    </submittedName>
</protein>
<evidence type="ECO:0000313" key="4">
    <source>
        <dbReference type="Proteomes" id="UP001229244"/>
    </source>
</evidence>
<dbReference type="AlphaFoldDB" id="A0AAE3VRG3"/>
<accession>A0AAE3VRG3</accession>
<keyword evidence="1" id="KW-0472">Membrane</keyword>
<feature type="transmembrane region" description="Helical" evidence="1">
    <location>
        <begin position="50"/>
        <end position="72"/>
    </location>
</feature>
<dbReference type="EMBL" id="JAUSUL010000002">
    <property type="protein sequence ID" value="MDQ0316341.1"/>
    <property type="molecule type" value="Genomic_DNA"/>
</dbReference>
<dbReference type="GO" id="GO:0016020">
    <property type="term" value="C:membrane"/>
    <property type="evidence" value="ECO:0007669"/>
    <property type="project" value="GOC"/>
</dbReference>
<proteinExistence type="predicted"/>
<name>A0AAE3VRG3_9HYPH</name>
<comment type="caution">
    <text evidence="3">The sequence shown here is derived from an EMBL/GenBank/DDBJ whole genome shotgun (WGS) entry which is preliminary data.</text>
</comment>
<feature type="domain" description="Lipid A biosynthesis N-terminal" evidence="2">
    <location>
        <begin position="24"/>
        <end position="95"/>
    </location>
</feature>
<sequence length="106" mass="12077">MLIDNLADWAHSVFVEQFDTWLVIGFVAQAMFSARFLIQWIASERAGRSVVPVAFWFFSIAGGGMLFAYALYREDPVFIAGQGAGLIIYMRNLWLIFREHRAALVN</sequence>
<keyword evidence="1" id="KW-1133">Transmembrane helix</keyword>
<dbReference type="RefSeq" id="WP_306886165.1">
    <property type="nucleotide sequence ID" value="NZ_JAUSUL010000002.1"/>
</dbReference>
<dbReference type="Gene3D" id="1.20.1280.290">
    <property type="match status" value="1"/>
</dbReference>
<dbReference type="Pfam" id="PF07578">
    <property type="entry name" value="LAB_N"/>
    <property type="match status" value="1"/>
</dbReference>
<dbReference type="GO" id="GO:0008915">
    <property type="term" value="F:lipid-A-disaccharide synthase activity"/>
    <property type="evidence" value="ECO:0007669"/>
    <property type="project" value="InterPro"/>
</dbReference>
<evidence type="ECO:0000259" key="2">
    <source>
        <dbReference type="SMART" id="SM01259"/>
    </source>
</evidence>
<dbReference type="PIRSF" id="PIRSF028440">
    <property type="entry name" value="UCP_LAB_N"/>
    <property type="match status" value="1"/>
</dbReference>
<keyword evidence="4" id="KW-1185">Reference proteome</keyword>
<dbReference type="SMART" id="SM01259">
    <property type="entry name" value="LAB_N"/>
    <property type="match status" value="1"/>
</dbReference>
<feature type="transmembrane region" description="Helical" evidence="1">
    <location>
        <begin position="20"/>
        <end position="38"/>
    </location>
</feature>
<reference evidence="3" key="1">
    <citation type="submission" date="2023-07" db="EMBL/GenBank/DDBJ databases">
        <title>Genomic Encyclopedia of Type Strains, Phase IV (KMG-IV): sequencing the most valuable type-strain genomes for metagenomic binning, comparative biology and taxonomic classification.</title>
        <authorList>
            <person name="Goeker M."/>
        </authorList>
    </citation>
    <scope>NUCLEOTIDE SEQUENCE</scope>
    <source>
        <strain evidence="3">DSM 21202</strain>
    </source>
</reference>
<dbReference type="InterPro" id="IPR011499">
    <property type="entry name" value="Lipid_A_biosynth_N"/>
</dbReference>
<gene>
    <name evidence="3" type="ORF">J2S73_002798</name>
</gene>
<dbReference type="GO" id="GO:0009245">
    <property type="term" value="P:lipid A biosynthetic process"/>
    <property type="evidence" value="ECO:0007669"/>
    <property type="project" value="InterPro"/>
</dbReference>
<dbReference type="Proteomes" id="UP001229244">
    <property type="component" value="Unassembled WGS sequence"/>
</dbReference>
<feature type="transmembrane region" description="Helical" evidence="1">
    <location>
        <begin position="78"/>
        <end position="97"/>
    </location>
</feature>
<organism evidence="3 4">
    <name type="scientific">Amorphus orientalis</name>
    <dbReference type="NCBI Taxonomy" id="649198"/>
    <lineage>
        <taxon>Bacteria</taxon>
        <taxon>Pseudomonadati</taxon>
        <taxon>Pseudomonadota</taxon>
        <taxon>Alphaproteobacteria</taxon>
        <taxon>Hyphomicrobiales</taxon>
        <taxon>Amorphaceae</taxon>
        <taxon>Amorphus</taxon>
    </lineage>
</organism>